<dbReference type="OrthoDB" id="10588776at2759"/>
<dbReference type="RefSeq" id="XP_044716428.1">
    <property type="nucleotide sequence ID" value="XM_044868431.1"/>
</dbReference>
<proteinExistence type="predicted"/>
<dbReference type="EMBL" id="JAIZPD010000014">
    <property type="protein sequence ID" value="KAH0958915.1"/>
    <property type="molecule type" value="Genomic_DNA"/>
</dbReference>
<evidence type="ECO:0000313" key="2">
    <source>
        <dbReference type="Proteomes" id="UP000824596"/>
    </source>
</evidence>
<dbReference type="GeneID" id="68359089"/>
<accession>A0A9P8MPI4</accession>
<comment type="caution">
    <text evidence="1">The sequence shown here is derived from an EMBL/GenBank/DDBJ whole genome shotgun (WGS) entry which is preliminary data.</text>
</comment>
<name>A0A9P8MPI4_9HYPO</name>
<dbReference type="Proteomes" id="UP000824596">
    <property type="component" value="Unassembled WGS sequence"/>
</dbReference>
<sequence>MSGASLPQEASEALEEYWGDEHGLNKGLFKELGVVSKLAVKTYGSPAAAVGPVNVCLAECCIALTKLLRLPETNPQAHVWNQLLRIVAVAGQLTFELRVQAGDIRLPTVHLERQAVVLSVSKSHRFHYESHLEELFRVQALATVDIDPALGLEGDSCNSGNGDPGPRARRLTRVAEVTGAFNPPYHLRIFWGDELGTGVSKGGITIEGNHADSVVCILTCLRKFICDEKTRAAPPFLEVSPAMKALHFDDIKVRVTANENDQGVDARQSLPFLFQLAEGFLGYRRVHTGHEIWEYRTDAPFEGPSG</sequence>
<dbReference type="AlphaFoldDB" id="A0A9P8MPI4"/>
<protein>
    <submittedName>
        <fullName evidence="1">Uncharacterized protein</fullName>
    </submittedName>
</protein>
<reference evidence="1" key="1">
    <citation type="submission" date="2021-09" db="EMBL/GenBank/DDBJ databases">
        <title>A high-quality genome of the endoparasitic fungus Hirsutella rhossiliensis with a comparison of Hirsutella genomes reveals transposable elements contributing to genome size variation.</title>
        <authorList>
            <person name="Lin R."/>
            <person name="Jiao Y."/>
            <person name="Sun X."/>
            <person name="Ling J."/>
            <person name="Xie B."/>
            <person name="Cheng X."/>
        </authorList>
    </citation>
    <scope>NUCLEOTIDE SEQUENCE</scope>
    <source>
        <strain evidence="1">HR02</strain>
    </source>
</reference>
<organism evidence="1 2">
    <name type="scientific">Hirsutella rhossiliensis</name>
    <dbReference type="NCBI Taxonomy" id="111463"/>
    <lineage>
        <taxon>Eukaryota</taxon>
        <taxon>Fungi</taxon>
        <taxon>Dikarya</taxon>
        <taxon>Ascomycota</taxon>
        <taxon>Pezizomycotina</taxon>
        <taxon>Sordariomycetes</taxon>
        <taxon>Hypocreomycetidae</taxon>
        <taxon>Hypocreales</taxon>
        <taxon>Ophiocordycipitaceae</taxon>
        <taxon>Hirsutella</taxon>
    </lineage>
</organism>
<evidence type="ECO:0000313" key="1">
    <source>
        <dbReference type="EMBL" id="KAH0958915.1"/>
    </source>
</evidence>
<keyword evidence="2" id="KW-1185">Reference proteome</keyword>
<gene>
    <name evidence="1" type="ORF">HRG_09960</name>
</gene>